<evidence type="ECO:0000256" key="1">
    <source>
        <dbReference type="SAM" id="MobiDB-lite"/>
    </source>
</evidence>
<feature type="region of interest" description="Disordered" evidence="1">
    <location>
        <begin position="1"/>
        <end position="20"/>
    </location>
</feature>
<reference evidence="2" key="1">
    <citation type="submission" date="2020-11" db="EMBL/GenBank/DDBJ databases">
        <title>Isolation and identification of active actinomycetes.</title>
        <authorList>
            <person name="Yu B."/>
        </authorList>
    </citation>
    <scope>NUCLEOTIDE SEQUENCE</scope>
    <source>
        <strain evidence="2">NEAU-YB345</strain>
    </source>
</reference>
<evidence type="ECO:0000313" key="2">
    <source>
        <dbReference type="EMBL" id="MBF9071263.1"/>
    </source>
</evidence>
<dbReference type="Proteomes" id="UP000657385">
    <property type="component" value="Unassembled WGS sequence"/>
</dbReference>
<proteinExistence type="predicted"/>
<comment type="caution">
    <text evidence="2">The sequence shown here is derived from an EMBL/GenBank/DDBJ whole genome shotgun (WGS) entry which is preliminary data.</text>
</comment>
<dbReference type="AlphaFoldDB" id="A0A931B6R5"/>
<sequence length="197" mass="21314">MVAKLLGSPDKTVRNPHFRGASPSRLYAVSRVAAAEATDAFAALATAAAQRAANSRAAAQRRRRAVLAEVEGLDIRVPRLSPDCLTRRAVAHRNHRDAQRACRYGDHAAAPARPDAAEPGALRRWQVNYLRHALTDYDAVLDGLHGSAGRADAECLLRRRVYEAIGTAYPHLAAECRRQLNERQPPLLTGDSSAGPG</sequence>
<dbReference type="EMBL" id="JADPRT010000011">
    <property type="protein sequence ID" value="MBF9071263.1"/>
    <property type="molecule type" value="Genomic_DNA"/>
</dbReference>
<name>A0A931B6R5_9ACTN</name>
<accession>A0A931B6R5</accession>
<keyword evidence="3" id="KW-1185">Reference proteome</keyword>
<evidence type="ECO:0000313" key="3">
    <source>
        <dbReference type="Proteomes" id="UP000657385"/>
    </source>
</evidence>
<protein>
    <submittedName>
        <fullName evidence="2">Uncharacterized protein</fullName>
    </submittedName>
</protein>
<gene>
    <name evidence="2" type="ORF">I2501_24910</name>
</gene>
<organism evidence="2 3">
    <name type="scientific">Streptacidiphilus fuscans</name>
    <dbReference type="NCBI Taxonomy" id="2789292"/>
    <lineage>
        <taxon>Bacteria</taxon>
        <taxon>Bacillati</taxon>
        <taxon>Actinomycetota</taxon>
        <taxon>Actinomycetes</taxon>
        <taxon>Kitasatosporales</taxon>
        <taxon>Streptomycetaceae</taxon>
        <taxon>Streptacidiphilus</taxon>
    </lineage>
</organism>